<organism evidence="1 2">
    <name type="scientific">Mycobacterium leprae</name>
    <dbReference type="NCBI Taxonomy" id="1769"/>
    <lineage>
        <taxon>Bacteria</taxon>
        <taxon>Bacillati</taxon>
        <taxon>Actinomycetota</taxon>
        <taxon>Actinomycetes</taxon>
        <taxon>Mycobacteriales</taxon>
        <taxon>Mycobacteriaceae</taxon>
        <taxon>Mycobacterium</taxon>
    </lineage>
</organism>
<dbReference type="Proteomes" id="UP000249682">
    <property type="component" value="Chromosome"/>
</dbReference>
<sequence>MNNDSDDSFCFYFNVFAVEVLKSFIFTCPSSEKYIYETVFVTDRLGVPSPLSALVAGRD</sequence>
<proteinExistence type="predicted"/>
<evidence type="ECO:0000313" key="1">
    <source>
        <dbReference type="EMBL" id="AWV47528.1"/>
    </source>
</evidence>
<evidence type="ECO:0000313" key="2">
    <source>
        <dbReference type="Proteomes" id="UP000249682"/>
    </source>
</evidence>
<dbReference type="EMBL" id="CP029543">
    <property type="protein sequence ID" value="AWV47528.1"/>
    <property type="molecule type" value="Genomic_DNA"/>
</dbReference>
<name>A0AAD0P831_MYCLR</name>
<accession>A0AAD0P831</accession>
<reference evidence="1 2" key="1">
    <citation type="submission" date="2018-05" db="EMBL/GenBank/DDBJ databases">
        <title>Evolution of small genomes with special reference to Mycobacterium leprae.</title>
        <authorList>
            <person name="Mohanty P.S."/>
            <person name="Bansal A.K."/>
            <person name="Gupta U.D."/>
            <person name="Naaz F."/>
            <person name="Dwivedi V.D."/>
            <person name="Singh H."/>
            <person name="Gupta G."/>
            <person name="Sharma S."/>
            <person name="Arora M."/>
        </authorList>
    </citation>
    <scope>NUCLEOTIDE SEQUENCE [LARGE SCALE GENOMIC DNA]</scope>
    <source>
        <strain evidence="1 2">MRHRU-235-G</strain>
    </source>
</reference>
<dbReference type="AlphaFoldDB" id="A0AAD0P831"/>
<gene>
    <name evidence="1" type="ORF">DIJ64_03795</name>
</gene>
<protein>
    <submittedName>
        <fullName evidence="1">Uncharacterized protein</fullName>
    </submittedName>
</protein>